<evidence type="ECO:0000256" key="1">
    <source>
        <dbReference type="ARBA" id="ARBA00004141"/>
    </source>
</evidence>
<feature type="transmembrane region" description="Helical" evidence="6">
    <location>
        <begin position="47"/>
        <end position="67"/>
    </location>
</feature>
<feature type="transmembrane region" description="Helical" evidence="6">
    <location>
        <begin position="106"/>
        <end position="126"/>
    </location>
</feature>
<keyword evidence="7" id="KW-0238">DNA-binding</keyword>
<feature type="transmembrane region" description="Helical" evidence="6">
    <location>
        <begin position="133"/>
        <end position="154"/>
    </location>
</feature>
<organism evidence="7 8">
    <name type="scientific">Minwuia thermotolerans</name>
    <dbReference type="NCBI Taxonomy" id="2056226"/>
    <lineage>
        <taxon>Bacteria</taxon>
        <taxon>Pseudomonadati</taxon>
        <taxon>Pseudomonadota</taxon>
        <taxon>Alphaproteobacteria</taxon>
        <taxon>Minwuiales</taxon>
        <taxon>Minwuiaceae</taxon>
        <taxon>Minwuia</taxon>
    </lineage>
</organism>
<dbReference type="Proteomes" id="UP000229498">
    <property type="component" value="Unassembled WGS sequence"/>
</dbReference>
<dbReference type="PROSITE" id="PS51257">
    <property type="entry name" value="PROKAR_LIPOPROTEIN"/>
    <property type="match status" value="1"/>
</dbReference>
<keyword evidence="3 6" id="KW-1133">Transmembrane helix</keyword>
<dbReference type="PANTHER" id="PTHR20855:SF3">
    <property type="entry name" value="LD03007P"/>
    <property type="match status" value="1"/>
</dbReference>
<feature type="transmembrane region" description="Helical" evidence="6">
    <location>
        <begin position="192"/>
        <end position="212"/>
    </location>
</feature>
<keyword evidence="4 6" id="KW-0472">Membrane</keyword>
<name>A0A2M9G368_9PROT</name>
<dbReference type="OrthoDB" id="9813689at2"/>
<dbReference type="PANTHER" id="PTHR20855">
    <property type="entry name" value="ADIPOR/PROGESTIN RECEPTOR-RELATED"/>
    <property type="match status" value="1"/>
</dbReference>
<evidence type="ECO:0000256" key="6">
    <source>
        <dbReference type="SAM" id="Phobius"/>
    </source>
</evidence>
<keyword evidence="2 6" id="KW-0812">Transmembrane</keyword>
<evidence type="ECO:0000313" key="8">
    <source>
        <dbReference type="Proteomes" id="UP000229498"/>
    </source>
</evidence>
<dbReference type="AlphaFoldDB" id="A0A2M9G368"/>
<keyword evidence="8" id="KW-1185">Reference proteome</keyword>
<evidence type="ECO:0000256" key="3">
    <source>
        <dbReference type="ARBA" id="ARBA00022989"/>
    </source>
</evidence>
<keyword evidence="5" id="KW-0862">Zinc</keyword>
<dbReference type="InterPro" id="IPR004254">
    <property type="entry name" value="AdipoR/HlyIII-related"/>
</dbReference>
<comment type="subcellular location">
    <subcellularLocation>
        <location evidence="1">Membrane</location>
        <topology evidence="1">Multi-pass membrane protein</topology>
    </subcellularLocation>
</comment>
<evidence type="ECO:0000256" key="2">
    <source>
        <dbReference type="ARBA" id="ARBA00022692"/>
    </source>
</evidence>
<accession>A0A2M9G368</accession>
<sequence length="213" mass="22649">MGRHYSRAERIADGLVHAIGLALAMGACAALAALALPAADALRMAALVIYAGGLVTMLGCSAAYNLMPEGDWKGIFRRLDHAAIFLMIAGTYTPFTLVAIGGAWGWSLFGVVWAGALAGAMLKLVWPHRFERLSIAVYLLLGWVILLALGPMFANMSLQAIVLLGVGGLLYSLGVLFHLWERLKFQNAVWHAFVLAAAACHYVAVVSEVALAA</sequence>
<dbReference type="Pfam" id="PF03006">
    <property type="entry name" value="HlyIII"/>
    <property type="match status" value="1"/>
</dbReference>
<feature type="binding site" evidence="5">
    <location>
        <position position="191"/>
    </location>
    <ligand>
        <name>Zn(2+)</name>
        <dbReference type="ChEBI" id="CHEBI:29105"/>
    </ligand>
</feature>
<feature type="transmembrane region" description="Helical" evidence="6">
    <location>
        <begin position="12"/>
        <end position="35"/>
    </location>
</feature>
<proteinExistence type="predicted"/>
<feature type="transmembrane region" description="Helical" evidence="6">
    <location>
        <begin position="160"/>
        <end position="180"/>
    </location>
</feature>
<evidence type="ECO:0000313" key="7">
    <source>
        <dbReference type="EMBL" id="PJK30140.1"/>
    </source>
</evidence>
<protein>
    <submittedName>
        <fullName evidence="7">DNA-binding protein</fullName>
    </submittedName>
</protein>
<dbReference type="GO" id="GO:0016020">
    <property type="term" value="C:membrane"/>
    <property type="evidence" value="ECO:0007669"/>
    <property type="project" value="UniProtKB-SubCell"/>
</dbReference>
<dbReference type="GO" id="GO:0003677">
    <property type="term" value="F:DNA binding"/>
    <property type="evidence" value="ECO:0007669"/>
    <property type="project" value="UniProtKB-KW"/>
</dbReference>
<dbReference type="GO" id="GO:0046872">
    <property type="term" value="F:metal ion binding"/>
    <property type="evidence" value="ECO:0007669"/>
    <property type="project" value="UniProtKB-KW"/>
</dbReference>
<feature type="transmembrane region" description="Helical" evidence="6">
    <location>
        <begin position="79"/>
        <end position="100"/>
    </location>
</feature>
<evidence type="ECO:0000256" key="4">
    <source>
        <dbReference type="ARBA" id="ARBA00023136"/>
    </source>
</evidence>
<evidence type="ECO:0000256" key="5">
    <source>
        <dbReference type="PIRSR" id="PIRSR604254-1"/>
    </source>
</evidence>
<dbReference type="EMBL" id="PHIG01000031">
    <property type="protein sequence ID" value="PJK30140.1"/>
    <property type="molecule type" value="Genomic_DNA"/>
</dbReference>
<comment type="caution">
    <text evidence="7">The sequence shown here is derived from an EMBL/GenBank/DDBJ whole genome shotgun (WGS) entry which is preliminary data.</text>
</comment>
<reference evidence="7 8" key="1">
    <citation type="submission" date="2017-11" db="EMBL/GenBank/DDBJ databases">
        <title>Draft genome sequence of Rhizobiales bacterium SY3-13.</title>
        <authorList>
            <person name="Sun C."/>
        </authorList>
    </citation>
    <scope>NUCLEOTIDE SEQUENCE [LARGE SCALE GENOMIC DNA]</scope>
    <source>
        <strain evidence="7 8">SY3-13</strain>
    </source>
</reference>
<gene>
    <name evidence="7" type="ORF">CVT23_09025</name>
</gene>
<keyword evidence="5" id="KW-0479">Metal-binding</keyword>